<feature type="domain" description="Amidohydrolase-related" evidence="1">
    <location>
        <begin position="86"/>
        <end position="390"/>
    </location>
</feature>
<dbReference type="SUPFAM" id="SSF51556">
    <property type="entry name" value="Metallo-dependent hydrolases"/>
    <property type="match status" value="1"/>
</dbReference>
<proteinExistence type="predicted"/>
<protein>
    <submittedName>
        <fullName evidence="2">Amidohydrolase family protein</fullName>
    </submittedName>
</protein>
<sequence length="405" mass="42549">MRTRINRRETLKAGAVAAAALAGAPGWTFQNEADDGLLITADSMFDGHRFVENAAVLVRKGKVVRSGPARSVRDASARRLAMGSATITPGMIDLHVHATQGHVPFDRILAHGVTTIRDLGGDLRPTHEGPGRLRYVGAGPLVTVQDGYPTPVWGTGLSAVIKGPASARATVARLVDQGAAIIKMALEPGGEAGAPWSGEHASTPPPWPLPSIEEARAVVQEAHRRGRKVTAHVGEEQGVRIALAAGVDEWAHSPSALVPEELLKEAARKGVRMISTLDTESHTEGALRNARIFVSHGGRLLYGTDMAHPEIPHGFDSQELSLMMHVGLTLEQALAGATSLAGEQLGLAPLGTLRPGAPADLIVAAGDIRQGHGGVKNLEYPLLVMTGGRLVVTPDTTRSPQTPAH</sequence>
<dbReference type="PANTHER" id="PTHR43135:SF3">
    <property type="entry name" value="ALPHA-D-RIBOSE 1-METHYLPHOSPHONATE 5-TRIPHOSPHATE DIPHOSPHATASE"/>
    <property type="match status" value="1"/>
</dbReference>
<dbReference type="SUPFAM" id="SSF51338">
    <property type="entry name" value="Composite domain of metallo-dependent hydrolases"/>
    <property type="match status" value="1"/>
</dbReference>
<dbReference type="EMBL" id="JBHUFV010000046">
    <property type="protein sequence ID" value="MFD1935629.1"/>
    <property type="molecule type" value="Genomic_DNA"/>
</dbReference>
<comment type="caution">
    <text evidence="2">The sequence shown here is derived from an EMBL/GenBank/DDBJ whole genome shotgun (WGS) entry which is preliminary data.</text>
</comment>
<reference evidence="3" key="1">
    <citation type="journal article" date="2019" name="Int. J. Syst. Evol. Microbiol.">
        <title>The Global Catalogue of Microorganisms (GCM) 10K type strain sequencing project: providing services to taxonomists for standard genome sequencing and annotation.</title>
        <authorList>
            <consortium name="The Broad Institute Genomics Platform"/>
            <consortium name="The Broad Institute Genome Sequencing Center for Infectious Disease"/>
            <person name="Wu L."/>
            <person name="Ma J."/>
        </authorList>
    </citation>
    <scope>NUCLEOTIDE SEQUENCE [LARGE SCALE GENOMIC DNA]</scope>
    <source>
        <strain evidence="3">ICMP 6774ER</strain>
    </source>
</reference>
<keyword evidence="3" id="KW-1185">Reference proteome</keyword>
<dbReference type="Gene3D" id="2.30.40.10">
    <property type="entry name" value="Urease, subunit C, domain 1"/>
    <property type="match status" value="1"/>
</dbReference>
<dbReference type="PANTHER" id="PTHR43135">
    <property type="entry name" value="ALPHA-D-RIBOSE 1-METHYLPHOSPHONATE 5-TRIPHOSPHATE DIPHOSPHATASE"/>
    <property type="match status" value="1"/>
</dbReference>
<name>A0ABW4T323_9ACTN</name>
<organism evidence="2 3">
    <name type="scientific">Nonomuraea mangrovi</name>
    <dbReference type="NCBI Taxonomy" id="2316207"/>
    <lineage>
        <taxon>Bacteria</taxon>
        <taxon>Bacillati</taxon>
        <taxon>Actinomycetota</taxon>
        <taxon>Actinomycetes</taxon>
        <taxon>Streptosporangiales</taxon>
        <taxon>Streptosporangiaceae</taxon>
        <taxon>Nonomuraea</taxon>
    </lineage>
</organism>
<accession>A0ABW4T323</accession>
<dbReference type="RefSeq" id="WP_379575749.1">
    <property type="nucleotide sequence ID" value="NZ_JBHUFV010000046.1"/>
</dbReference>
<dbReference type="Proteomes" id="UP001597368">
    <property type="component" value="Unassembled WGS sequence"/>
</dbReference>
<dbReference type="InterPro" id="IPR006311">
    <property type="entry name" value="TAT_signal"/>
</dbReference>
<dbReference type="Gene3D" id="3.20.20.140">
    <property type="entry name" value="Metal-dependent hydrolases"/>
    <property type="match status" value="1"/>
</dbReference>
<dbReference type="InterPro" id="IPR011059">
    <property type="entry name" value="Metal-dep_hydrolase_composite"/>
</dbReference>
<dbReference type="InterPro" id="IPR006680">
    <property type="entry name" value="Amidohydro-rel"/>
</dbReference>
<evidence type="ECO:0000259" key="1">
    <source>
        <dbReference type="Pfam" id="PF01979"/>
    </source>
</evidence>
<dbReference type="PROSITE" id="PS51318">
    <property type="entry name" value="TAT"/>
    <property type="match status" value="1"/>
</dbReference>
<dbReference type="InterPro" id="IPR051781">
    <property type="entry name" value="Metallo-dep_Hydrolase"/>
</dbReference>
<dbReference type="InterPro" id="IPR032466">
    <property type="entry name" value="Metal_Hydrolase"/>
</dbReference>
<gene>
    <name evidence="2" type="ORF">ACFSKW_29580</name>
</gene>
<evidence type="ECO:0000313" key="2">
    <source>
        <dbReference type="EMBL" id="MFD1935629.1"/>
    </source>
</evidence>
<evidence type="ECO:0000313" key="3">
    <source>
        <dbReference type="Proteomes" id="UP001597368"/>
    </source>
</evidence>
<dbReference type="Pfam" id="PF01979">
    <property type="entry name" value="Amidohydro_1"/>
    <property type="match status" value="1"/>
</dbReference>